<evidence type="ECO:0000256" key="2">
    <source>
        <dbReference type="ARBA" id="ARBA00023125"/>
    </source>
</evidence>
<evidence type="ECO:0000313" key="6">
    <source>
        <dbReference type="EMBL" id="QEW04019.1"/>
    </source>
</evidence>
<feature type="region of interest" description="Disordered" evidence="4">
    <location>
        <begin position="164"/>
        <end position="185"/>
    </location>
</feature>
<keyword evidence="3" id="KW-0804">Transcription</keyword>
<dbReference type="Gene3D" id="1.10.10.60">
    <property type="entry name" value="Homeodomain-like"/>
    <property type="match status" value="1"/>
</dbReference>
<dbReference type="GO" id="GO:0003700">
    <property type="term" value="F:DNA-binding transcription factor activity"/>
    <property type="evidence" value="ECO:0007669"/>
    <property type="project" value="InterPro"/>
</dbReference>
<dbReference type="InterPro" id="IPR018060">
    <property type="entry name" value="HTH_AraC"/>
</dbReference>
<dbReference type="Pfam" id="PF12833">
    <property type="entry name" value="HTH_18"/>
    <property type="match status" value="1"/>
</dbReference>
<evidence type="ECO:0000256" key="4">
    <source>
        <dbReference type="SAM" id="MobiDB-lite"/>
    </source>
</evidence>
<keyword evidence="1" id="KW-0805">Transcription regulation</keyword>
<dbReference type="PANTHER" id="PTHR46796:SF15">
    <property type="entry name" value="BLL1074 PROTEIN"/>
    <property type="match status" value="1"/>
</dbReference>
<keyword evidence="7" id="KW-1185">Reference proteome</keyword>
<sequence length="185" mass="20427">MRAGVPDPRGRLPPPRHPRARPGAQSGRHRRRRPLPRRPPPERLEAAATWAERIALVEGELLAALADSAEPDPLVDWMWDRIRRSGGRARIGDLVARTGWSHRHVTSRFARRFGVSPKAAAGVVRFERAAAEVGRVPLPDLAVRHGYADQSHLTREMLRYAGEPPGRLAAGGHPTAYTALGTKPR</sequence>
<dbReference type="InterPro" id="IPR050204">
    <property type="entry name" value="AraC_XylS_family_regulators"/>
</dbReference>
<dbReference type="GO" id="GO:0043565">
    <property type="term" value="F:sequence-specific DNA binding"/>
    <property type="evidence" value="ECO:0007669"/>
    <property type="project" value="InterPro"/>
</dbReference>
<gene>
    <name evidence="6" type="ORF">F6J85_13585</name>
</gene>
<proteinExistence type="predicted"/>
<dbReference type="KEGG" id="mlz:F6J85_13585"/>
<dbReference type="AlphaFoldDB" id="A0A5J6L5U7"/>
<evidence type="ECO:0000259" key="5">
    <source>
        <dbReference type="PROSITE" id="PS01124"/>
    </source>
</evidence>
<feature type="compositionally biased region" description="Basic residues" evidence="4">
    <location>
        <begin position="27"/>
        <end position="36"/>
    </location>
</feature>
<evidence type="ECO:0000256" key="3">
    <source>
        <dbReference type="ARBA" id="ARBA00023163"/>
    </source>
</evidence>
<dbReference type="PROSITE" id="PS01124">
    <property type="entry name" value="HTH_ARAC_FAMILY_2"/>
    <property type="match status" value="1"/>
</dbReference>
<evidence type="ECO:0000256" key="1">
    <source>
        <dbReference type="ARBA" id="ARBA00023015"/>
    </source>
</evidence>
<organism evidence="6 7">
    <name type="scientific">Microbacterium lushaniae</name>
    <dbReference type="NCBI Taxonomy" id="2614639"/>
    <lineage>
        <taxon>Bacteria</taxon>
        <taxon>Bacillati</taxon>
        <taxon>Actinomycetota</taxon>
        <taxon>Actinomycetes</taxon>
        <taxon>Micrococcales</taxon>
        <taxon>Microbacteriaceae</taxon>
        <taxon>Microbacterium</taxon>
    </lineage>
</organism>
<feature type="region of interest" description="Disordered" evidence="4">
    <location>
        <begin position="1"/>
        <end position="43"/>
    </location>
</feature>
<evidence type="ECO:0000313" key="7">
    <source>
        <dbReference type="Proteomes" id="UP000325516"/>
    </source>
</evidence>
<reference evidence="7" key="1">
    <citation type="submission" date="2019-09" db="EMBL/GenBank/DDBJ databases">
        <title>Mumia zhuanghuii sp. nov. isolated from the intestinal contents of plateau pika (Ochotona curzoniae) in the Qinghai-Tibet plateau of China.</title>
        <authorList>
            <person name="Tian Z."/>
        </authorList>
    </citation>
    <scope>NUCLEOTIDE SEQUENCE [LARGE SCALE GENOMIC DNA]</scope>
    <source>
        <strain evidence="7">L-031</strain>
    </source>
</reference>
<dbReference type="EMBL" id="CP044232">
    <property type="protein sequence ID" value="QEW04019.1"/>
    <property type="molecule type" value="Genomic_DNA"/>
</dbReference>
<accession>A0A5J6L5U7</accession>
<keyword evidence="2" id="KW-0238">DNA-binding</keyword>
<feature type="domain" description="HTH araC/xylS-type" evidence="5">
    <location>
        <begin position="72"/>
        <end position="171"/>
    </location>
</feature>
<dbReference type="SMART" id="SM00342">
    <property type="entry name" value="HTH_ARAC"/>
    <property type="match status" value="1"/>
</dbReference>
<name>A0A5J6L5U7_9MICO</name>
<dbReference type="Proteomes" id="UP000325516">
    <property type="component" value="Chromosome"/>
</dbReference>
<protein>
    <submittedName>
        <fullName evidence="6">AraC family transcriptional regulator</fullName>
    </submittedName>
</protein>
<dbReference type="PANTHER" id="PTHR46796">
    <property type="entry name" value="HTH-TYPE TRANSCRIPTIONAL ACTIVATOR RHAS-RELATED"/>
    <property type="match status" value="1"/>
</dbReference>